<reference evidence="1" key="1">
    <citation type="submission" date="2024-12" db="EMBL/GenBank/DDBJ databases">
        <title>Comparative genomics and development of molecular markers within Purpureocillium lilacinum and among Purpureocillium species.</title>
        <authorList>
            <person name="Yeh Z.-Y."/>
            <person name="Ni N.-T."/>
            <person name="Lo P.-H."/>
            <person name="Mushyakhwo K."/>
            <person name="Lin C.-F."/>
            <person name="Nai Y.-S."/>
        </authorList>
    </citation>
    <scope>NUCLEOTIDE SEQUENCE</scope>
    <source>
        <strain evidence="1">NCHU-NPUST-175</strain>
    </source>
</reference>
<gene>
    <name evidence="1" type="ORF">ACCO45_006810</name>
</gene>
<evidence type="ECO:0000313" key="1">
    <source>
        <dbReference type="EMBL" id="KAL3958648.1"/>
    </source>
</evidence>
<accession>A0ACC4DRC0</accession>
<organism evidence="1 2">
    <name type="scientific">Purpureocillium lilacinum</name>
    <name type="common">Paecilomyces lilacinus</name>
    <dbReference type="NCBI Taxonomy" id="33203"/>
    <lineage>
        <taxon>Eukaryota</taxon>
        <taxon>Fungi</taxon>
        <taxon>Dikarya</taxon>
        <taxon>Ascomycota</taxon>
        <taxon>Pezizomycotina</taxon>
        <taxon>Sordariomycetes</taxon>
        <taxon>Hypocreomycetidae</taxon>
        <taxon>Hypocreales</taxon>
        <taxon>Ophiocordycipitaceae</taxon>
        <taxon>Purpureocillium</taxon>
    </lineage>
</organism>
<comment type="caution">
    <text evidence="1">The sequence shown here is derived from an EMBL/GenBank/DDBJ whole genome shotgun (WGS) entry which is preliminary data.</text>
</comment>
<evidence type="ECO:0000313" key="2">
    <source>
        <dbReference type="Proteomes" id="UP001638806"/>
    </source>
</evidence>
<sequence length="80" mass="8968">MPKIGRNHARFQGARVRVRGNRAPKEMGVASSPLAPELHVDLTCAWRLLGRYTRRQIFPIEVHGALAGPGGRYCPSHLRR</sequence>
<protein>
    <submittedName>
        <fullName evidence="1">Uncharacterized protein</fullName>
    </submittedName>
</protein>
<proteinExistence type="predicted"/>
<keyword evidence="2" id="KW-1185">Reference proteome</keyword>
<name>A0ACC4DRC0_PURLI</name>
<dbReference type="Proteomes" id="UP001638806">
    <property type="component" value="Unassembled WGS sequence"/>
</dbReference>
<dbReference type="EMBL" id="JBGNUJ010000006">
    <property type="protein sequence ID" value="KAL3958648.1"/>
    <property type="molecule type" value="Genomic_DNA"/>
</dbReference>